<organism evidence="2 3">
    <name type="scientific">Tulasnella calospora MUT 4182</name>
    <dbReference type="NCBI Taxonomy" id="1051891"/>
    <lineage>
        <taxon>Eukaryota</taxon>
        <taxon>Fungi</taxon>
        <taxon>Dikarya</taxon>
        <taxon>Basidiomycota</taxon>
        <taxon>Agaricomycotina</taxon>
        <taxon>Agaricomycetes</taxon>
        <taxon>Cantharellales</taxon>
        <taxon>Tulasnellaceae</taxon>
        <taxon>Tulasnella</taxon>
    </lineage>
</organism>
<keyword evidence="1" id="KW-0812">Transmembrane</keyword>
<evidence type="ECO:0000313" key="2">
    <source>
        <dbReference type="EMBL" id="KIO16876.1"/>
    </source>
</evidence>
<sequence>MSQTTASHPFVPDPIEYEPPKVVESLKQGWIGTYQAIAVVAALFAGMEATLITLAKTAEPDSHPPLRWSTSRIQNTTLALAYVALICSIGSIMSALKIIDGLGHMTFRNAVKPPLLLPVDWTHQRASYLMKSFGVTGNFRQLMYHCVGSLLVSGLCALLQILFYIWQHEATSVAIVASVAIAVASWPILVMFS</sequence>
<feature type="transmembrane region" description="Helical" evidence="1">
    <location>
        <begin position="142"/>
        <end position="166"/>
    </location>
</feature>
<feature type="transmembrane region" description="Helical" evidence="1">
    <location>
        <begin position="173"/>
        <end position="192"/>
    </location>
</feature>
<dbReference type="Proteomes" id="UP000054248">
    <property type="component" value="Unassembled WGS sequence"/>
</dbReference>
<name>A0A0C3Q298_9AGAM</name>
<dbReference type="EMBL" id="KN823469">
    <property type="protein sequence ID" value="KIO16876.1"/>
    <property type="molecule type" value="Genomic_DNA"/>
</dbReference>
<accession>A0A0C3Q298</accession>
<dbReference type="AlphaFoldDB" id="A0A0C3Q298"/>
<protein>
    <submittedName>
        <fullName evidence="2">Uncharacterized protein</fullName>
    </submittedName>
</protein>
<dbReference type="HOGENOM" id="CLU_114617_0_0_1"/>
<keyword evidence="3" id="KW-1185">Reference proteome</keyword>
<gene>
    <name evidence="2" type="ORF">M407DRAFT_33479</name>
</gene>
<keyword evidence="1" id="KW-0472">Membrane</keyword>
<reference evidence="3" key="2">
    <citation type="submission" date="2015-01" db="EMBL/GenBank/DDBJ databases">
        <title>Evolutionary Origins and Diversification of the Mycorrhizal Mutualists.</title>
        <authorList>
            <consortium name="DOE Joint Genome Institute"/>
            <consortium name="Mycorrhizal Genomics Consortium"/>
            <person name="Kohler A."/>
            <person name="Kuo A."/>
            <person name="Nagy L.G."/>
            <person name="Floudas D."/>
            <person name="Copeland A."/>
            <person name="Barry K.W."/>
            <person name="Cichocki N."/>
            <person name="Veneault-Fourrey C."/>
            <person name="LaButti K."/>
            <person name="Lindquist E.A."/>
            <person name="Lipzen A."/>
            <person name="Lundell T."/>
            <person name="Morin E."/>
            <person name="Murat C."/>
            <person name="Riley R."/>
            <person name="Ohm R."/>
            <person name="Sun H."/>
            <person name="Tunlid A."/>
            <person name="Henrissat B."/>
            <person name="Grigoriev I.V."/>
            <person name="Hibbett D.S."/>
            <person name="Martin F."/>
        </authorList>
    </citation>
    <scope>NUCLEOTIDE SEQUENCE [LARGE SCALE GENOMIC DNA]</scope>
    <source>
        <strain evidence="3">MUT 4182</strain>
    </source>
</reference>
<proteinExistence type="predicted"/>
<feature type="transmembrane region" description="Helical" evidence="1">
    <location>
        <begin position="76"/>
        <end position="99"/>
    </location>
</feature>
<dbReference type="OrthoDB" id="3174777at2759"/>
<keyword evidence="1" id="KW-1133">Transmembrane helix</keyword>
<evidence type="ECO:0000256" key="1">
    <source>
        <dbReference type="SAM" id="Phobius"/>
    </source>
</evidence>
<evidence type="ECO:0000313" key="3">
    <source>
        <dbReference type="Proteomes" id="UP000054248"/>
    </source>
</evidence>
<reference evidence="2 3" key="1">
    <citation type="submission" date="2014-04" db="EMBL/GenBank/DDBJ databases">
        <authorList>
            <consortium name="DOE Joint Genome Institute"/>
            <person name="Kuo A."/>
            <person name="Girlanda M."/>
            <person name="Perotto S."/>
            <person name="Kohler A."/>
            <person name="Nagy L.G."/>
            <person name="Floudas D."/>
            <person name="Copeland A."/>
            <person name="Barry K.W."/>
            <person name="Cichocki N."/>
            <person name="Veneault-Fourrey C."/>
            <person name="LaButti K."/>
            <person name="Lindquist E.A."/>
            <person name="Lipzen A."/>
            <person name="Lundell T."/>
            <person name="Morin E."/>
            <person name="Murat C."/>
            <person name="Sun H."/>
            <person name="Tunlid A."/>
            <person name="Henrissat B."/>
            <person name="Grigoriev I.V."/>
            <person name="Hibbett D.S."/>
            <person name="Martin F."/>
            <person name="Nordberg H.P."/>
            <person name="Cantor M.N."/>
            <person name="Hua S.X."/>
        </authorList>
    </citation>
    <scope>NUCLEOTIDE SEQUENCE [LARGE SCALE GENOMIC DNA]</scope>
    <source>
        <strain evidence="2 3">MUT 4182</strain>
    </source>
</reference>
<feature type="transmembrane region" description="Helical" evidence="1">
    <location>
        <begin position="34"/>
        <end position="55"/>
    </location>
</feature>